<dbReference type="Gene3D" id="1.10.3130.10">
    <property type="entry name" value="serine acetyltransferase, domain 1"/>
    <property type="match status" value="1"/>
</dbReference>
<name>A0A644XSP1_9ZZZZ</name>
<dbReference type="EMBL" id="VSSQ01003110">
    <property type="protein sequence ID" value="MPM19099.1"/>
    <property type="molecule type" value="Genomic_DNA"/>
</dbReference>
<comment type="similarity">
    <text evidence="1">Belongs to the transferase hexapeptide repeat family.</text>
</comment>
<evidence type="ECO:0000256" key="2">
    <source>
        <dbReference type="ARBA" id="ARBA00013266"/>
    </source>
</evidence>
<sequence>MVMKQCTEQQFDASIYIPSFMGTFDRVAGNANFHGLKPLPQMLAIGDISNELLELMFPGRCGRDQADMSLQEILTMQMNKVCSLLKGQLMLAYRYDNPSMEECEVLDKADSTIRNLCEVLPGLRISLKMDARAAFEGDPAARNLREVVLSYPCIKTLTIHRVAHELFRMEVPLLPRMMNEYAHKETGIDIHPGAVIGNSFFIDHGTGTVIGETTVIGNNVKLYQGVTLGALSFPKDACGALIRGTKRHPTIEDNVTIYSNATILGDITIGRNAVIGSNVWIKESVPEDTMVVIQEPEITFRDLKMRKS</sequence>
<dbReference type="FunFam" id="2.160.10.10:FF:000015">
    <property type="entry name" value="Serine acetyltransferase, plasmid"/>
    <property type="match status" value="1"/>
</dbReference>
<dbReference type="Pfam" id="PF00132">
    <property type="entry name" value="Hexapep"/>
    <property type="match status" value="1"/>
</dbReference>
<organism evidence="6">
    <name type="scientific">bioreactor metagenome</name>
    <dbReference type="NCBI Taxonomy" id="1076179"/>
    <lineage>
        <taxon>unclassified sequences</taxon>
        <taxon>metagenomes</taxon>
        <taxon>ecological metagenomes</taxon>
    </lineage>
</organism>
<dbReference type="AlphaFoldDB" id="A0A644XSP1"/>
<dbReference type="SUPFAM" id="SSF51161">
    <property type="entry name" value="Trimeric LpxA-like enzymes"/>
    <property type="match status" value="1"/>
</dbReference>
<dbReference type="GO" id="GO:0009001">
    <property type="term" value="F:serine O-acetyltransferase activity"/>
    <property type="evidence" value="ECO:0007669"/>
    <property type="project" value="UniProtKB-EC"/>
</dbReference>
<dbReference type="InterPro" id="IPR053376">
    <property type="entry name" value="Serine_acetyltransferase"/>
</dbReference>
<dbReference type="PANTHER" id="PTHR42811">
    <property type="entry name" value="SERINE ACETYLTRANSFERASE"/>
    <property type="match status" value="1"/>
</dbReference>
<evidence type="ECO:0000256" key="1">
    <source>
        <dbReference type="ARBA" id="ARBA00007274"/>
    </source>
</evidence>
<keyword evidence="3" id="KW-0028">Amino-acid biosynthesis</keyword>
<keyword evidence="5 6" id="KW-0012">Acyltransferase</keyword>
<protein>
    <recommendedName>
        <fullName evidence="2">serine O-acetyltransferase</fullName>
        <ecNumber evidence="2">2.3.1.30</ecNumber>
    </recommendedName>
</protein>
<dbReference type="InterPro" id="IPR045304">
    <property type="entry name" value="LbH_SAT"/>
</dbReference>
<evidence type="ECO:0000256" key="3">
    <source>
        <dbReference type="ARBA" id="ARBA00022605"/>
    </source>
</evidence>
<evidence type="ECO:0000256" key="5">
    <source>
        <dbReference type="ARBA" id="ARBA00023315"/>
    </source>
</evidence>
<reference evidence="6" key="1">
    <citation type="submission" date="2019-08" db="EMBL/GenBank/DDBJ databases">
        <authorList>
            <person name="Kucharzyk K."/>
            <person name="Murdoch R.W."/>
            <person name="Higgins S."/>
            <person name="Loffler F."/>
        </authorList>
    </citation>
    <scope>NUCLEOTIDE SEQUENCE</scope>
</reference>
<dbReference type="InterPro" id="IPR001451">
    <property type="entry name" value="Hexapep"/>
</dbReference>
<accession>A0A644XSP1</accession>
<dbReference type="InterPro" id="IPR042122">
    <property type="entry name" value="Ser_AcTrfase_N_sf"/>
</dbReference>
<evidence type="ECO:0000256" key="4">
    <source>
        <dbReference type="ARBA" id="ARBA00022679"/>
    </source>
</evidence>
<dbReference type="GO" id="GO:0008652">
    <property type="term" value="P:amino acid biosynthetic process"/>
    <property type="evidence" value="ECO:0007669"/>
    <property type="project" value="UniProtKB-KW"/>
</dbReference>
<keyword evidence="4 6" id="KW-0808">Transferase</keyword>
<evidence type="ECO:0000313" key="6">
    <source>
        <dbReference type="EMBL" id="MPM19099.1"/>
    </source>
</evidence>
<proteinExistence type="inferred from homology"/>
<dbReference type="CDD" id="cd03354">
    <property type="entry name" value="LbH_SAT"/>
    <property type="match status" value="1"/>
</dbReference>
<dbReference type="Gene3D" id="2.160.10.10">
    <property type="entry name" value="Hexapeptide repeat proteins"/>
    <property type="match status" value="1"/>
</dbReference>
<comment type="caution">
    <text evidence="6">The sequence shown here is derived from an EMBL/GenBank/DDBJ whole genome shotgun (WGS) entry which is preliminary data.</text>
</comment>
<dbReference type="NCBIfam" id="NF041874">
    <property type="entry name" value="EPS_EpsC"/>
    <property type="match status" value="1"/>
</dbReference>
<dbReference type="InterPro" id="IPR011004">
    <property type="entry name" value="Trimer_LpxA-like_sf"/>
</dbReference>
<gene>
    <name evidence="6" type="primary">lpxD_21</name>
    <name evidence="6" type="ORF">SDC9_65517</name>
</gene>
<dbReference type="EC" id="2.3.1.30" evidence="2"/>